<evidence type="ECO:0000313" key="6">
    <source>
        <dbReference type="Proteomes" id="UP000178082"/>
    </source>
</evidence>
<evidence type="ECO:0000313" key="5">
    <source>
        <dbReference type="EMBL" id="OGL52059.1"/>
    </source>
</evidence>
<protein>
    <recommendedName>
        <fullName evidence="4">Phospholipid/glycerol acyltransferase domain-containing protein</fullName>
    </recommendedName>
</protein>
<dbReference type="GO" id="GO:0003841">
    <property type="term" value="F:1-acylglycerol-3-phosphate O-acyltransferase activity"/>
    <property type="evidence" value="ECO:0007669"/>
    <property type="project" value="TreeGrafter"/>
</dbReference>
<keyword evidence="3" id="KW-0812">Transmembrane</keyword>
<comment type="caution">
    <text evidence="5">The sequence shown here is derived from an EMBL/GenBank/DDBJ whole genome shotgun (WGS) entry which is preliminary data.</text>
</comment>
<organism evidence="5 6">
    <name type="scientific">Candidatus Schekmanbacteria bacterium RIFCSPLOWO2_12_FULL_38_15</name>
    <dbReference type="NCBI Taxonomy" id="1817883"/>
    <lineage>
        <taxon>Bacteria</taxon>
        <taxon>Candidatus Schekmaniibacteriota</taxon>
    </lineage>
</organism>
<dbReference type="Proteomes" id="UP000178082">
    <property type="component" value="Unassembled WGS sequence"/>
</dbReference>
<dbReference type="AlphaFoldDB" id="A0A1F7SE52"/>
<gene>
    <name evidence="5" type="ORF">A3G31_06465</name>
</gene>
<dbReference type="CDD" id="cd07989">
    <property type="entry name" value="LPLAT_AGPAT-like"/>
    <property type="match status" value="1"/>
</dbReference>
<dbReference type="Pfam" id="PF01553">
    <property type="entry name" value="Acyltransferase"/>
    <property type="match status" value="1"/>
</dbReference>
<dbReference type="PANTHER" id="PTHR10434">
    <property type="entry name" value="1-ACYL-SN-GLYCEROL-3-PHOSPHATE ACYLTRANSFERASE"/>
    <property type="match status" value="1"/>
</dbReference>
<keyword evidence="1" id="KW-0808">Transferase</keyword>
<feature type="transmembrane region" description="Helical" evidence="3">
    <location>
        <begin position="6"/>
        <end position="26"/>
    </location>
</feature>
<proteinExistence type="predicted"/>
<feature type="domain" description="Phospholipid/glycerol acyltransferase" evidence="4">
    <location>
        <begin position="46"/>
        <end position="158"/>
    </location>
</feature>
<keyword evidence="3" id="KW-0472">Membrane</keyword>
<feature type="transmembrane region" description="Helical" evidence="3">
    <location>
        <begin position="47"/>
        <end position="66"/>
    </location>
</feature>
<dbReference type="SUPFAM" id="SSF69593">
    <property type="entry name" value="Glycerol-3-phosphate (1)-acyltransferase"/>
    <property type="match status" value="1"/>
</dbReference>
<dbReference type="InterPro" id="IPR002123">
    <property type="entry name" value="Plipid/glycerol_acylTrfase"/>
</dbReference>
<keyword evidence="2" id="KW-0012">Acyltransferase</keyword>
<dbReference type="EMBL" id="MGDI01000033">
    <property type="protein sequence ID" value="OGL52059.1"/>
    <property type="molecule type" value="Genomic_DNA"/>
</dbReference>
<evidence type="ECO:0000256" key="1">
    <source>
        <dbReference type="ARBA" id="ARBA00022679"/>
    </source>
</evidence>
<reference evidence="5 6" key="1">
    <citation type="journal article" date="2016" name="Nat. Commun.">
        <title>Thousands of microbial genomes shed light on interconnected biogeochemical processes in an aquifer system.</title>
        <authorList>
            <person name="Anantharaman K."/>
            <person name="Brown C.T."/>
            <person name="Hug L.A."/>
            <person name="Sharon I."/>
            <person name="Castelle C.J."/>
            <person name="Probst A.J."/>
            <person name="Thomas B.C."/>
            <person name="Singh A."/>
            <person name="Wilkins M.J."/>
            <person name="Karaoz U."/>
            <person name="Brodie E.L."/>
            <person name="Williams K.H."/>
            <person name="Hubbard S.S."/>
            <person name="Banfield J.F."/>
        </authorList>
    </citation>
    <scope>NUCLEOTIDE SEQUENCE [LARGE SCALE GENOMIC DNA]</scope>
</reference>
<sequence length="215" mass="24734">MVKIFFSLLVYLFWFVPCVLLCFIIFRVFNRTQIRGKENIPKKGGMLIMANHVSALDSFLIGPIFFPRMAFFPAKIELFKNPLLSIMYKGWGAFPVLRGRYNVAVMKKIVELSQDNIVIIHPEGTRSRDGEIGQGSKGVGKIIYETNAPVIPLCANGMEKFLPVHKRFPSFFKLIIVNIGKPMNFSHYKNLEPTKETYKMIVDELIEELKKLKTR</sequence>
<evidence type="ECO:0000256" key="3">
    <source>
        <dbReference type="SAM" id="Phobius"/>
    </source>
</evidence>
<evidence type="ECO:0000259" key="4">
    <source>
        <dbReference type="SMART" id="SM00563"/>
    </source>
</evidence>
<dbReference type="STRING" id="1817883.A3G31_06465"/>
<accession>A0A1F7SE52</accession>
<evidence type="ECO:0000256" key="2">
    <source>
        <dbReference type="ARBA" id="ARBA00023315"/>
    </source>
</evidence>
<dbReference type="GO" id="GO:0006654">
    <property type="term" value="P:phosphatidic acid biosynthetic process"/>
    <property type="evidence" value="ECO:0007669"/>
    <property type="project" value="TreeGrafter"/>
</dbReference>
<dbReference type="SMART" id="SM00563">
    <property type="entry name" value="PlsC"/>
    <property type="match status" value="1"/>
</dbReference>
<dbReference type="PANTHER" id="PTHR10434:SF11">
    <property type="entry name" value="1-ACYL-SN-GLYCEROL-3-PHOSPHATE ACYLTRANSFERASE"/>
    <property type="match status" value="1"/>
</dbReference>
<name>A0A1F7SE52_9BACT</name>
<keyword evidence="3" id="KW-1133">Transmembrane helix</keyword>